<name>A0A8G2EZB4_9PROT</name>
<evidence type="ECO:0000313" key="8">
    <source>
        <dbReference type="EMBL" id="SDF97949.1"/>
    </source>
</evidence>
<dbReference type="AlphaFoldDB" id="A0A8G2EZB4"/>
<dbReference type="GO" id="GO:0005886">
    <property type="term" value="C:plasma membrane"/>
    <property type="evidence" value="ECO:0007669"/>
    <property type="project" value="UniProtKB-SubCell"/>
</dbReference>
<evidence type="ECO:0000256" key="3">
    <source>
        <dbReference type="ARBA" id="ARBA00022475"/>
    </source>
</evidence>
<evidence type="ECO:0000256" key="4">
    <source>
        <dbReference type="ARBA" id="ARBA00022692"/>
    </source>
</evidence>
<evidence type="ECO:0000256" key="1">
    <source>
        <dbReference type="ARBA" id="ARBA00004651"/>
    </source>
</evidence>
<dbReference type="OrthoDB" id="5382961at2"/>
<sequence>MYDTIDARTAPYAALLLRVTLGVAFVAHAGLKVFVFTIPGTVGYFESIGFPGFFAYLVILAETGGGIALIAGAYTRLISLLLVPVMIGALLQHTGNGWLFTAEGGGWEYPAMWLALLFVQAGLGDGAYAVKLPRPAILSSTAA</sequence>
<evidence type="ECO:0000256" key="5">
    <source>
        <dbReference type="ARBA" id="ARBA00022989"/>
    </source>
</evidence>
<comment type="caution">
    <text evidence="8">The sequence shown here is derived from an EMBL/GenBank/DDBJ whole genome shotgun (WGS) entry which is preliminary data.</text>
</comment>
<comment type="subcellular location">
    <subcellularLocation>
        <location evidence="1">Cell membrane</location>
        <topology evidence="1">Multi-pass membrane protein</topology>
    </subcellularLocation>
</comment>
<proteinExistence type="inferred from homology"/>
<reference evidence="8 9" key="1">
    <citation type="submission" date="2016-10" db="EMBL/GenBank/DDBJ databases">
        <authorList>
            <person name="Varghese N."/>
            <person name="Submissions S."/>
        </authorList>
    </citation>
    <scope>NUCLEOTIDE SEQUENCE [LARGE SCALE GENOMIC DNA]</scope>
    <source>
        <strain evidence="8 9">DSM 18839</strain>
    </source>
</reference>
<evidence type="ECO:0000256" key="2">
    <source>
        <dbReference type="ARBA" id="ARBA00006679"/>
    </source>
</evidence>
<dbReference type="RefSeq" id="WP_028793680.1">
    <property type="nucleotide sequence ID" value="NZ_FNBW01000008.1"/>
</dbReference>
<feature type="transmembrane region" description="Helical" evidence="7">
    <location>
        <begin position="73"/>
        <end position="91"/>
    </location>
</feature>
<dbReference type="Pfam" id="PF07681">
    <property type="entry name" value="DoxX"/>
    <property type="match status" value="1"/>
</dbReference>
<evidence type="ECO:0000256" key="7">
    <source>
        <dbReference type="SAM" id="Phobius"/>
    </source>
</evidence>
<keyword evidence="5 7" id="KW-1133">Transmembrane helix</keyword>
<evidence type="ECO:0000256" key="6">
    <source>
        <dbReference type="ARBA" id="ARBA00023136"/>
    </source>
</evidence>
<accession>A0A8G2EZB4</accession>
<dbReference type="EMBL" id="FNBW01000008">
    <property type="protein sequence ID" value="SDF97949.1"/>
    <property type="molecule type" value="Genomic_DNA"/>
</dbReference>
<dbReference type="InterPro" id="IPR051907">
    <property type="entry name" value="DoxX-like_oxidoreductase"/>
</dbReference>
<protein>
    <submittedName>
        <fullName evidence="8">Putative oxidoreductase</fullName>
    </submittedName>
</protein>
<keyword evidence="9" id="KW-1185">Reference proteome</keyword>
<dbReference type="Proteomes" id="UP000198615">
    <property type="component" value="Unassembled WGS sequence"/>
</dbReference>
<evidence type="ECO:0000313" key="9">
    <source>
        <dbReference type="Proteomes" id="UP000198615"/>
    </source>
</evidence>
<feature type="transmembrane region" description="Helical" evidence="7">
    <location>
        <begin position="111"/>
        <end position="130"/>
    </location>
</feature>
<keyword evidence="6 7" id="KW-0472">Membrane</keyword>
<organism evidence="8 9">
    <name type="scientific">Thalassobaculum litoreum DSM 18839</name>
    <dbReference type="NCBI Taxonomy" id="1123362"/>
    <lineage>
        <taxon>Bacteria</taxon>
        <taxon>Pseudomonadati</taxon>
        <taxon>Pseudomonadota</taxon>
        <taxon>Alphaproteobacteria</taxon>
        <taxon>Rhodospirillales</taxon>
        <taxon>Thalassobaculaceae</taxon>
        <taxon>Thalassobaculum</taxon>
    </lineage>
</organism>
<dbReference type="PANTHER" id="PTHR33452:SF1">
    <property type="entry name" value="INNER MEMBRANE PROTEIN YPHA-RELATED"/>
    <property type="match status" value="1"/>
</dbReference>
<keyword evidence="3" id="KW-1003">Cell membrane</keyword>
<dbReference type="PANTHER" id="PTHR33452">
    <property type="entry name" value="OXIDOREDUCTASE CATD-RELATED"/>
    <property type="match status" value="1"/>
</dbReference>
<dbReference type="InterPro" id="IPR032808">
    <property type="entry name" value="DoxX"/>
</dbReference>
<comment type="similarity">
    <text evidence="2">Belongs to the DoxX family.</text>
</comment>
<gene>
    <name evidence="8" type="ORF">SAMN05660686_02978</name>
</gene>
<feature type="transmembrane region" description="Helical" evidence="7">
    <location>
        <begin position="43"/>
        <end position="61"/>
    </location>
</feature>
<keyword evidence="4 7" id="KW-0812">Transmembrane</keyword>